<keyword evidence="4" id="KW-1185">Reference proteome</keyword>
<name>A0ABV2W3L7_9ACTN</name>
<proteinExistence type="predicted"/>
<gene>
    <name evidence="3" type="ORF">ABZ508_12265</name>
</gene>
<dbReference type="RefSeq" id="WP_344427917.1">
    <property type="nucleotide sequence ID" value="NZ_BAAASF010000009.1"/>
</dbReference>
<accession>A0ABV2W3L7</accession>
<evidence type="ECO:0000313" key="4">
    <source>
        <dbReference type="Proteomes" id="UP001550378"/>
    </source>
</evidence>
<dbReference type="InterPro" id="IPR012551">
    <property type="entry name" value="DUF1707_SHOCT-like"/>
</dbReference>
<dbReference type="GeneID" id="300122939"/>
<dbReference type="PANTHER" id="PTHR40763:SF4">
    <property type="entry name" value="DUF1707 DOMAIN-CONTAINING PROTEIN"/>
    <property type="match status" value="1"/>
</dbReference>
<feature type="region of interest" description="Disordered" evidence="1">
    <location>
        <begin position="71"/>
        <end position="93"/>
    </location>
</feature>
<feature type="domain" description="DUF1707" evidence="2">
    <location>
        <begin position="8"/>
        <end position="60"/>
    </location>
</feature>
<evidence type="ECO:0000256" key="1">
    <source>
        <dbReference type="SAM" id="MobiDB-lite"/>
    </source>
</evidence>
<reference evidence="3 4" key="1">
    <citation type="submission" date="2024-06" db="EMBL/GenBank/DDBJ databases">
        <title>The Natural Products Discovery Center: Release of the First 8490 Sequenced Strains for Exploring Actinobacteria Biosynthetic Diversity.</title>
        <authorList>
            <person name="Kalkreuter E."/>
            <person name="Kautsar S.A."/>
            <person name="Yang D."/>
            <person name="Bader C.D."/>
            <person name="Teijaro C.N."/>
            <person name="Fluegel L."/>
            <person name="Davis C.M."/>
            <person name="Simpson J.R."/>
            <person name="Lauterbach L."/>
            <person name="Steele A.D."/>
            <person name="Gui C."/>
            <person name="Meng S."/>
            <person name="Li G."/>
            <person name="Viehrig K."/>
            <person name="Ye F."/>
            <person name="Su P."/>
            <person name="Kiefer A.F."/>
            <person name="Nichols A."/>
            <person name="Cepeda A.J."/>
            <person name="Yan W."/>
            <person name="Fan B."/>
            <person name="Jiang Y."/>
            <person name="Adhikari A."/>
            <person name="Zheng C.-J."/>
            <person name="Schuster L."/>
            <person name="Cowan T.M."/>
            <person name="Smanski M.J."/>
            <person name="Chevrette M.G."/>
            <person name="De Carvalho L.P.S."/>
            <person name="Shen B."/>
        </authorList>
    </citation>
    <scope>NUCLEOTIDE SEQUENCE [LARGE SCALE GENOMIC DNA]</scope>
    <source>
        <strain evidence="3 4">NPDC006337</strain>
    </source>
</reference>
<evidence type="ECO:0000313" key="3">
    <source>
        <dbReference type="EMBL" id="MEU0708130.1"/>
    </source>
</evidence>
<dbReference type="Pfam" id="PF08044">
    <property type="entry name" value="DUF1707"/>
    <property type="match status" value="1"/>
</dbReference>
<organism evidence="3 4">
    <name type="scientific">Streptomyces lavendulocolor</name>
    <dbReference type="NCBI Taxonomy" id="67316"/>
    <lineage>
        <taxon>Bacteria</taxon>
        <taxon>Bacillati</taxon>
        <taxon>Actinomycetota</taxon>
        <taxon>Actinomycetes</taxon>
        <taxon>Kitasatosporales</taxon>
        <taxon>Streptomycetaceae</taxon>
        <taxon>Streptomyces</taxon>
    </lineage>
</organism>
<sequence length="224" mass="23701">MTSEPPDIRASDAERERVAERLRDAYAEGRLDMAEFEERLDSAYRARTHGELVPLLRDLPAGAAAPVGDGAGGAAGAPAVAGGPGAGAAGGERAWPARIGRPATSRGAFAFWSGFTRRGGWSVAREFTAAVFQGGGDIDLREASFEDREVVIRCFAVMGGIQVVVPPDLHVEVSGFGFMGGFDDRGAGEGTPGSPRVRITGFALMGGVDVRRKERRSTRKQLRK</sequence>
<evidence type="ECO:0000259" key="2">
    <source>
        <dbReference type="Pfam" id="PF08044"/>
    </source>
</evidence>
<dbReference type="EMBL" id="JBEXZR010000008">
    <property type="protein sequence ID" value="MEU0708130.1"/>
    <property type="molecule type" value="Genomic_DNA"/>
</dbReference>
<dbReference type="PANTHER" id="PTHR40763">
    <property type="entry name" value="MEMBRANE PROTEIN-RELATED"/>
    <property type="match status" value="1"/>
</dbReference>
<protein>
    <submittedName>
        <fullName evidence="3">DUF1707 domain-containing protein</fullName>
    </submittedName>
</protein>
<comment type="caution">
    <text evidence="3">The sequence shown here is derived from an EMBL/GenBank/DDBJ whole genome shotgun (WGS) entry which is preliminary data.</text>
</comment>
<dbReference type="Proteomes" id="UP001550378">
    <property type="component" value="Unassembled WGS sequence"/>
</dbReference>